<organism evidence="1 2">
    <name type="scientific">Trichinella pseudospiralis</name>
    <name type="common">Parasitic roundworm</name>
    <dbReference type="NCBI Taxonomy" id="6337"/>
    <lineage>
        <taxon>Eukaryota</taxon>
        <taxon>Metazoa</taxon>
        <taxon>Ecdysozoa</taxon>
        <taxon>Nematoda</taxon>
        <taxon>Enoplea</taxon>
        <taxon>Dorylaimia</taxon>
        <taxon>Trichinellida</taxon>
        <taxon>Trichinellidae</taxon>
        <taxon>Trichinella</taxon>
    </lineage>
</organism>
<dbReference type="Proteomes" id="UP000054995">
    <property type="component" value="Unassembled WGS sequence"/>
</dbReference>
<dbReference type="AlphaFoldDB" id="A0A0V1DS92"/>
<sequence length="31" mass="3648">LLPMAARRTTRVLWCWEEMAPVLSIHWPGNI</sequence>
<comment type="caution">
    <text evidence="1">The sequence shown here is derived from an EMBL/GenBank/DDBJ whole genome shotgun (WGS) entry which is preliminary data.</text>
</comment>
<reference evidence="1 2" key="1">
    <citation type="submission" date="2015-01" db="EMBL/GenBank/DDBJ databases">
        <title>Evolution of Trichinella species and genotypes.</title>
        <authorList>
            <person name="Korhonen P.K."/>
            <person name="Edoardo P."/>
            <person name="Giuseppe L.R."/>
            <person name="Gasser R.B."/>
        </authorList>
    </citation>
    <scope>NUCLEOTIDE SEQUENCE [LARGE SCALE GENOMIC DNA]</scope>
    <source>
        <strain evidence="1">ISS470</strain>
    </source>
</reference>
<evidence type="ECO:0000313" key="1">
    <source>
        <dbReference type="EMBL" id="KRY64018.1"/>
    </source>
</evidence>
<accession>A0A0V1DS92</accession>
<proteinExistence type="predicted"/>
<keyword evidence="2" id="KW-1185">Reference proteome</keyword>
<protein>
    <submittedName>
        <fullName evidence="1">Uncharacterized protein</fullName>
    </submittedName>
</protein>
<feature type="non-terminal residue" evidence="1">
    <location>
        <position position="31"/>
    </location>
</feature>
<name>A0A0V1DS92_TRIPS</name>
<dbReference type="EMBL" id="JYDT01001821">
    <property type="protein sequence ID" value="KRY64018.1"/>
    <property type="molecule type" value="Genomic_DNA"/>
</dbReference>
<evidence type="ECO:0000313" key="2">
    <source>
        <dbReference type="Proteomes" id="UP000054995"/>
    </source>
</evidence>
<gene>
    <name evidence="1" type="ORF">T4D_8277</name>
</gene>
<feature type="non-terminal residue" evidence="1">
    <location>
        <position position="1"/>
    </location>
</feature>